<accession>A0A371P617</accession>
<dbReference type="CDD" id="cd16359">
    <property type="entry name" value="VOC_BsCatE_like_C"/>
    <property type="match status" value="1"/>
</dbReference>
<feature type="domain" description="VOC" evidence="1">
    <location>
        <begin position="10"/>
        <end position="127"/>
    </location>
</feature>
<gene>
    <name evidence="2" type="ORF">DX130_20460</name>
</gene>
<dbReference type="Proteomes" id="UP000261905">
    <property type="component" value="Unassembled WGS sequence"/>
</dbReference>
<dbReference type="SUPFAM" id="SSF54593">
    <property type="entry name" value="Glyoxalase/Bleomycin resistance protein/Dihydroxybiphenyl dioxygenase"/>
    <property type="match status" value="2"/>
</dbReference>
<name>A0A371P617_9BACL</name>
<evidence type="ECO:0000259" key="1">
    <source>
        <dbReference type="PROSITE" id="PS51819"/>
    </source>
</evidence>
<dbReference type="RefSeq" id="WP_116048563.1">
    <property type="nucleotide sequence ID" value="NZ_QUBQ01000005.1"/>
</dbReference>
<keyword evidence="3" id="KW-1185">Reference proteome</keyword>
<dbReference type="InterPro" id="IPR037523">
    <property type="entry name" value="VOC_core"/>
</dbReference>
<dbReference type="InterPro" id="IPR004360">
    <property type="entry name" value="Glyas_Fos-R_dOase_dom"/>
</dbReference>
<dbReference type="PROSITE" id="PS51819">
    <property type="entry name" value="VOC"/>
    <property type="match status" value="2"/>
</dbReference>
<dbReference type="Pfam" id="PF00903">
    <property type="entry name" value="Glyoxalase"/>
    <property type="match status" value="2"/>
</dbReference>
<dbReference type="OrthoDB" id="9792626at2"/>
<dbReference type="PANTHER" id="PTHR43279:SF1">
    <property type="entry name" value="CATECHOL-2,3-DIOXYGENASE"/>
    <property type="match status" value="1"/>
</dbReference>
<feature type="domain" description="VOC" evidence="1">
    <location>
        <begin position="170"/>
        <end position="287"/>
    </location>
</feature>
<comment type="caution">
    <text evidence="2">The sequence shown here is derived from an EMBL/GenBank/DDBJ whole genome shotgun (WGS) entry which is preliminary data.</text>
</comment>
<proteinExistence type="predicted"/>
<dbReference type="Gene3D" id="3.10.180.10">
    <property type="entry name" value="2,3-Dihydroxybiphenyl 1,2-Dioxygenase, domain 1"/>
    <property type="match status" value="2"/>
</dbReference>
<evidence type="ECO:0000313" key="3">
    <source>
        <dbReference type="Proteomes" id="UP000261905"/>
    </source>
</evidence>
<dbReference type="InterPro" id="IPR029068">
    <property type="entry name" value="Glyas_Bleomycin-R_OHBP_Dase"/>
</dbReference>
<dbReference type="AlphaFoldDB" id="A0A371P617"/>
<evidence type="ECO:0000313" key="2">
    <source>
        <dbReference type="EMBL" id="REK71381.1"/>
    </source>
</evidence>
<dbReference type="CDD" id="cd07255">
    <property type="entry name" value="VOC_BsCatE_like_N"/>
    <property type="match status" value="1"/>
</dbReference>
<sequence>MANKLHANTRLGEVKLKVSNLERSITFYEDIVGFRLLSRTEGKAQLTADGKTTLLVLEEVPNATITPRRSSSGLYHFAILLPTRKDLGLSLRRLMDKGVQIGQADHLVSEALYISDPDLNGIEIYRDRPREQWEYDAQGFVKMATDPIDWEGLLAEAKGSQWNGLPDGTVIGHVHFHVADLHKSKQFYCDAIGFEVEADLMRQMGALFIGAGRYHHHMGLNIWAGAGAPPVKPNGTGIEYFTIIVPNAVELEATILRLKGLGAELEQHEAVWWTTDPNGIGVQLLTASEFI</sequence>
<organism evidence="2 3">
    <name type="scientific">Paenibacillus paeoniae</name>
    <dbReference type="NCBI Taxonomy" id="2292705"/>
    <lineage>
        <taxon>Bacteria</taxon>
        <taxon>Bacillati</taxon>
        <taxon>Bacillota</taxon>
        <taxon>Bacilli</taxon>
        <taxon>Bacillales</taxon>
        <taxon>Paenibacillaceae</taxon>
        <taxon>Paenibacillus</taxon>
    </lineage>
</organism>
<dbReference type="PANTHER" id="PTHR43279">
    <property type="entry name" value="CATECHOL-2,3-DIOXYGENASE"/>
    <property type="match status" value="1"/>
</dbReference>
<dbReference type="EMBL" id="QUBQ01000005">
    <property type="protein sequence ID" value="REK71381.1"/>
    <property type="molecule type" value="Genomic_DNA"/>
</dbReference>
<protein>
    <submittedName>
        <fullName evidence="2">VOC family protein</fullName>
    </submittedName>
</protein>
<reference evidence="2 3" key="1">
    <citation type="submission" date="2018-08" db="EMBL/GenBank/DDBJ databases">
        <title>Paenibacillus sp. M4BSY-1, whole genome shotgun sequence.</title>
        <authorList>
            <person name="Tuo L."/>
        </authorList>
    </citation>
    <scope>NUCLEOTIDE SEQUENCE [LARGE SCALE GENOMIC DNA]</scope>
    <source>
        <strain evidence="2 3">M4BSY-1</strain>
    </source>
</reference>